<organism evidence="12 13">
    <name type="scientific">Diaporthe helianthi</name>
    <dbReference type="NCBI Taxonomy" id="158607"/>
    <lineage>
        <taxon>Eukaryota</taxon>
        <taxon>Fungi</taxon>
        <taxon>Dikarya</taxon>
        <taxon>Ascomycota</taxon>
        <taxon>Pezizomycotina</taxon>
        <taxon>Sordariomycetes</taxon>
        <taxon>Sordariomycetidae</taxon>
        <taxon>Diaporthales</taxon>
        <taxon>Diaporthaceae</taxon>
        <taxon>Diaporthe</taxon>
    </lineage>
</organism>
<reference evidence="12" key="1">
    <citation type="submission" date="2017-09" db="EMBL/GenBank/DDBJ databases">
        <title>Polyketide synthases of a Diaporthe helianthi virulent isolate.</title>
        <authorList>
            <person name="Baroncelli R."/>
        </authorList>
    </citation>
    <scope>NUCLEOTIDE SEQUENCE [LARGE SCALE GENOMIC DNA]</scope>
    <source>
        <strain evidence="12">7/96</strain>
    </source>
</reference>
<dbReference type="SUPFAM" id="SSF56112">
    <property type="entry name" value="Protein kinase-like (PK-like)"/>
    <property type="match status" value="1"/>
</dbReference>
<evidence type="ECO:0000256" key="4">
    <source>
        <dbReference type="ARBA" id="ARBA00022777"/>
    </source>
</evidence>
<dbReference type="InterPro" id="IPR036940">
    <property type="entry name" value="PI3/4_kinase_cat_sf"/>
</dbReference>
<dbReference type="InterPro" id="IPR008290">
    <property type="entry name" value="PI3K_Vps34"/>
</dbReference>
<evidence type="ECO:0000256" key="6">
    <source>
        <dbReference type="ARBA" id="ARBA00023985"/>
    </source>
</evidence>
<dbReference type="PANTHER" id="PTHR10048:SF7">
    <property type="entry name" value="PHOSPHATIDYLINOSITOL 3-KINASE CATALYTIC SUBUNIT TYPE 3"/>
    <property type="match status" value="1"/>
</dbReference>
<evidence type="ECO:0000259" key="10">
    <source>
        <dbReference type="PROSITE" id="PS51545"/>
    </source>
</evidence>
<dbReference type="Pfam" id="PF00792">
    <property type="entry name" value="PI3K_C2"/>
    <property type="match status" value="1"/>
</dbReference>
<dbReference type="InterPro" id="IPR018936">
    <property type="entry name" value="PI3/4_kinase_CS"/>
</dbReference>
<evidence type="ECO:0000259" key="11">
    <source>
        <dbReference type="PROSITE" id="PS51547"/>
    </source>
</evidence>
<dbReference type="GO" id="GO:0034271">
    <property type="term" value="C:phosphatidylinositol 3-kinase complex, class III, type I"/>
    <property type="evidence" value="ECO:0007669"/>
    <property type="project" value="TreeGrafter"/>
</dbReference>
<keyword evidence="13" id="KW-1185">Reference proteome</keyword>
<dbReference type="InterPro" id="IPR015433">
    <property type="entry name" value="PI3/4_kinase"/>
</dbReference>
<dbReference type="PANTHER" id="PTHR10048">
    <property type="entry name" value="PHOSPHATIDYLINOSITOL KINASE"/>
    <property type="match status" value="1"/>
</dbReference>
<dbReference type="Pfam" id="PF00454">
    <property type="entry name" value="PI3_PI4_kinase"/>
    <property type="match status" value="1"/>
</dbReference>
<evidence type="ECO:0000256" key="1">
    <source>
        <dbReference type="ARBA" id="ARBA00006209"/>
    </source>
</evidence>
<accession>A0A2P5IFN9</accession>
<protein>
    <recommendedName>
        <fullName evidence="7">Phosphatidylinositol 3-kinase VPS34</fullName>
        <ecNumber evidence="7">2.7.1.137</ecNumber>
    </recommendedName>
</protein>
<dbReference type="Proteomes" id="UP000094444">
    <property type="component" value="Unassembled WGS sequence"/>
</dbReference>
<dbReference type="OrthoDB" id="67688at2759"/>
<evidence type="ECO:0000313" key="13">
    <source>
        <dbReference type="Proteomes" id="UP000094444"/>
    </source>
</evidence>
<dbReference type="FunFam" id="1.25.40.70:FF:000009">
    <property type="entry name" value="Phosphatidylinositol 3-kinase VPS34"/>
    <property type="match status" value="1"/>
</dbReference>
<dbReference type="SUPFAM" id="SSF49562">
    <property type="entry name" value="C2 domain (Calcium/lipid-binding domain, CaLB)"/>
    <property type="match status" value="1"/>
</dbReference>
<dbReference type="GO" id="GO:0048015">
    <property type="term" value="P:phosphatidylinositol-mediated signaling"/>
    <property type="evidence" value="ECO:0007669"/>
    <property type="project" value="TreeGrafter"/>
</dbReference>
<dbReference type="InterPro" id="IPR016024">
    <property type="entry name" value="ARM-type_fold"/>
</dbReference>
<dbReference type="FunFam" id="1.10.1070.11:FF:000002">
    <property type="entry name" value="Phosphatidylinositol 3-kinase catalytic subunit type 3"/>
    <property type="match status" value="1"/>
</dbReference>
<proteinExistence type="inferred from homology"/>
<dbReference type="InterPro" id="IPR000403">
    <property type="entry name" value="PI3/4_kinase_cat_dom"/>
</dbReference>
<evidence type="ECO:0000256" key="7">
    <source>
        <dbReference type="PIRNR" id="PIRNR000587"/>
    </source>
</evidence>
<dbReference type="GO" id="GO:0006897">
    <property type="term" value="P:endocytosis"/>
    <property type="evidence" value="ECO:0007669"/>
    <property type="project" value="TreeGrafter"/>
</dbReference>
<sequence>MEPFSFASSEAVQYPVRVRIINLEGDETPYRFSTLLERPELRHIGSNTSSHSDLYVTVQVWAGSKPLTVPVQTAYKAFRTERKWNEWLTLPINYSNLPINSCLALTIWDLSPTGGNNAQGHAIPFGATTIPLFDKDNQLHKGRQKCHVHRHKLADGNDNTTTPAVQGRRRLGRRGEAVVVDKDAEEMDRMEILFKKHEMGEIAKVDWLDQLVFRGFEKRNLQVAKASVKDLERQRAHKSMTRDSSGENAQDTDRDEDPSPGPSKFTLNVELPRFDFPVVFADHEYAPPPISSLQHLSASQSNIQLKPPPEVMYGPGIDGIGVSDGVGGRLVRVYDPEVGQRDNPAESKHRRLVRSQHRHGILDKDLKPNAKTRDELNNIMEYSPTQQLSPEEKDLIWKFRYHLNRDKRALTKFVKSVNWQDQSEAKQAVQVLGRWTDIDVDDALELLGPTFDNATVRAYAVRRLHKADDDELLLYLLQLCQALKFEHISPESGQEVTQDSSLAQFLISRAVNNFMLGNYFYWYLMVECDDTSDDQAPEVRKMFQKVAFDFMTELEKRTDGKETRKLLLRQAEWIAVLSRISIEIKESNESIPRRTDRVKHFLADPKNELITIDPPLPLPLDPSVKIVGVAPQETIVFKSSLHPIKVGFKTTTGQKYPIIFKTGDDLRQDQLVIQIITLMDQLLQKENLDLKLTPYKILATSTSAGLSQFVPSMPFQNIVTKYKNAPVLAYLKQNNPDDKAPLGLRKETLDTFVRSCAGYCVITYILGVGDRHLDNLLLAPDGHFFHADFGFILGRDPKPFAPAMKISKEMVEAMGGTNSEHYRQFTQYCYLAYAALRKSSNLILNLFSLMVDANIPDIKLEPDKAVVKVKERLQLELNEENALRHLARVIDDNLYAYAPVMIDRLHAMTQAFRA</sequence>
<dbReference type="Gene3D" id="3.30.1010.10">
    <property type="entry name" value="Phosphatidylinositol 3-kinase Catalytic Subunit, Chain A, domain 4"/>
    <property type="match status" value="1"/>
</dbReference>
<comment type="catalytic activity">
    <reaction evidence="6">
        <text>a 1,2-diacyl-sn-glycero-3-phospho-(1D-myo-inositol) + ATP = a 1,2-diacyl-sn-glycero-3-phospho-(1D-myo-inositol-3-phosphate) + ADP + H(+)</text>
        <dbReference type="Rhea" id="RHEA:12709"/>
        <dbReference type="ChEBI" id="CHEBI:15378"/>
        <dbReference type="ChEBI" id="CHEBI:30616"/>
        <dbReference type="ChEBI" id="CHEBI:57880"/>
        <dbReference type="ChEBI" id="CHEBI:58088"/>
        <dbReference type="ChEBI" id="CHEBI:456216"/>
        <dbReference type="EC" id="2.7.1.137"/>
    </reaction>
    <physiologicalReaction direction="left-to-right" evidence="6">
        <dbReference type="Rhea" id="RHEA:12710"/>
    </physiologicalReaction>
</comment>
<dbReference type="PROSITE" id="PS00916">
    <property type="entry name" value="PI3_4_KINASE_2"/>
    <property type="match status" value="1"/>
</dbReference>
<dbReference type="FunFam" id="3.30.1010.10:FF:000002">
    <property type="entry name" value="Phosphatidylinositol 3-kinase catalytic subunit type 3"/>
    <property type="match status" value="1"/>
</dbReference>
<dbReference type="GO" id="GO:0005777">
    <property type="term" value="C:peroxisome"/>
    <property type="evidence" value="ECO:0007669"/>
    <property type="project" value="TreeGrafter"/>
</dbReference>
<dbReference type="PROSITE" id="PS51545">
    <property type="entry name" value="PIK_HELICAL"/>
    <property type="match status" value="1"/>
</dbReference>
<dbReference type="GO" id="GO:0000407">
    <property type="term" value="C:phagophore assembly site"/>
    <property type="evidence" value="ECO:0007669"/>
    <property type="project" value="TreeGrafter"/>
</dbReference>
<dbReference type="InterPro" id="IPR002420">
    <property type="entry name" value="PI3K-type_C2_dom"/>
</dbReference>
<keyword evidence="3 7" id="KW-0547">Nucleotide-binding</keyword>
<evidence type="ECO:0000256" key="3">
    <source>
        <dbReference type="ARBA" id="ARBA00022741"/>
    </source>
</evidence>
<dbReference type="Gene3D" id="2.60.40.150">
    <property type="entry name" value="C2 domain"/>
    <property type="match status" value="1"/>
</dbReference>
<dbReference type="SMART" id="SM00146">
    <property type="entry name" value="PI3Kc"/>
    <property type="match status" value="1"/>
</dbReference>
<dbReference type="Pfam" id="PF00613">
    <property type="entry name" value="PI3Ka"/>
    <property type="match status" value="1"/>
</dbReference>
<gene>
    <name evidence="12" type="ORF">DHEL01_v200286</name>
</gene>
<dbReference type="FunCoup" id="A0A2P5IFN9">
    <property type="interactions" value="808"/>
</dbReference>
<dbReference type="InParanoid" id="A0A2P5IFN9"/>
<dbReference type="Gene3D" id="1.10.1070.11">
    <property type="entry name" value="Phosphatidylinositol 3-/4-kinase, catalytic domain"/>
    <property type="match status" value="1"/>
</dbReference>
<dbReference type="Gene3D" id="1.25.40.70">
    <property type="entry name" value="Phosphatidylinositol 3-kinase, accessory domain (PIK)"/>
    <property type="match status" value="1"/>
</dbReference>
<keyword evidence="4 7" id="KW-0418">Kinase</keyword>
<dbReference type="CDD" id="cd08397">
    <property type="entry name" value="C2_PI3K_class_III"/>
    <property type="match status" value="1"/>
</dbReference>
<feature type="domain" description="PI3K/PI4K catalytic" evidence="9">
    <location>
        <begin position="630"/>
        <end position="898"/>
    </location>
</feature>
<dbReference type="PROSITE" id="PS00915">
    <property type="entry name" value="PI3_4_KINASE_1"/>
    <property type="match status" value="1"/>
</dbReference>
<dbReference type="InterPro" id="IPR035892">
    <property type="entry name" value="C2_domain_sf"/>
</dbReference>
<keyword evidence="2 7" id="KW-0808">Transferase</keyword>
<evidence type="ECO:0000256" key="2">
    <source>
        <dbReference type="ARBA" id="ARBA00022679"/>
    </source>
</evidence>
<dbReference type="SMART" id="SM00142">
    <property type="entry name" value="PI3K_C2"/>
    <property type="match status" value="1"/>
</dbReference>
<dbReference type="SMART" id="SM00145">
    <property type="entry name" value="PI3Ka"/>
    <property type="match status" value="1"/>
</dbReference>
<evidence type="ECO:0000256" key="5">
    <source>
        <dbReference type="ARBA" id="ARBA00022840"/>
    </source>
</evidence>
<dbReference type="AlphaFoldDB" id="A0A2P5IFN9"/>
<comment type="similarity">
    <text evidence="1">Belongs to the PI3/PI4-kinase family. Type III PI4K subfamily.</text>
</comment>
<keyword evidence="5 7" id="KW-0067">ATP-binding</keyword>
<comment type="caution">
    <text evidence="12">The sequence shown here is derived from an EMBL/GenBank/DDBJ whole genome shotgun (WGS) entry which is preliminary data.</text>
</comment>
<evidence type="ECO:0000256" key="8">
    <source>
        <dbReference type="SAM" id="MobiDB-lite"/>
    </source>
</evidence>
<dbReference type="PROSITE" id="PS50290">
    <property type="entry name" value="PI3_4_KINASE_3"/>
    <property type="match status" value="1"/>
</dbReference>
<feature type="domain" description="PIK helical" evidence="10">
    <location>
        <begin position="363"/>
        <end position="549"/>
    </location>
</feature>
<dbReference type="GO" id="GO:0034272">
    <property type="term" value="C:phosphatidylinositol 3-kinase complex, class III, type II"/>
    <property type="evidence" value="ECO:0007669"/>
    <property type="project" value="TreeGrafter"/>
</dbReference>
<dbReference type="EMBL" id="MAVT02000011">
    <property type="protein sequence ID" value="POS81310.1"/>
    <property type="molecule type" value="Genomic_DNA"/>
</dbReference>
<dbReference type="PROSITE" id="PS51547">
    <property type="entry name" value="C2_PI3K"/>
    <property type="match status" value="1"/>
</dbReference>
<dbReference type="GO" id="GO:0005768">
    <property type="term" value="C:endosome"/>
    <property type="evidence" value="ECO:0007669"/>
    <property type="project" value="TreeGrafter"/>
</dbReference>
<feature type="region of interest" description="Disordered" evidence="8">
    <location>
        <begin position="153"/>
        <end position="174"/>
    </location>
</feature>
<evidence type="ECO:0000313" key="12">
    <source>
        <dbReference type="EMBL" id="POS81310.1"/>
    </source>
</evidence>
<feature type="region of interest" description="Disordered" evidence="8">
    <location>
        <begin position="225"/>
        <end position="267"/>
    </location>
</feature>
<name>A0A2P5IFN9_DIAHE</name>
<dbReference type="CDD" id="cd00870">
    <property type="entry name" value="PI3Ka_III"/>
    <property type="match status" value="1"/>
</dbReference>
<feature type="domain" description="C2 PI3K-type" evidence="11">
    <location>
        <begin position="12"/>
        <end position="188"/>
    </location>
</feature>
<dbReference type="CDD" id="cd00896">
    <property type="entry name" value="PI3Kc_III"/>
    <property type="match status" value="1"/>
</dbReference>
<dbReference type="SUPFAM" id="SSF48371">
    <property type="entry name" value="ARM repeat"/>
    <property type="match status" value="1"/>
</dbReference>
<dbReference type="InterPro" id="IPR042236">
    <property type="entry name" value="PI3K_accessory_sf"/>
</dbReference>
<dbReference type="GO" id="GO:0000045">
    <property type="term" value="P:autophagosome assembly"/>
    <property type="evidence" value="ECO:0007669"/>
    <property type="project" value="TreeGrafter"/>
</dbReference>
<dbReference type="InterPro" id="IPR057756">
    <property type="entry name" value="PI3-kinase_type3/VPS34_cat"/>
</dbReference>
<feature type="compositionally biased region" description="Basic and acidic residues" evidence="8">
    <location>
        <begin position="227"/>
        <end position="245"/>
    </location>
</feature>
<evidence type="ECO:0000259" key="9">
    <source>
        <dbReference type="PROSITE" id="PS50290"/>
    </source>
</evidence>
<dbReference type="PIRSF" id="PIRSF000587">
    <property type="entry name" value="PI3K_Vps34"/>
    <property type="match status" value="1"/>
</dbReference>
<dbReference type="GO" id="GO:0016303">
    <property type="term" value="F:1-phosphatidylinositol-3-kinase activity"/>
    <property type="evidence" value="ECO:0007669"/>
    <property type="project" value="UniProtKB-UniRule"/>
</dbReference>
<dbReference type="InterPro" id="IPR011009">
    <property type="entry name" value="Kinase-like_dom_sf"/>
</dbReference>
<dbReference type="InterPro" id="IPR001263">
    <property type="entry name" value="PI3K_accessory_dom"/>
</dbReference>
<dbReference type="GO" id="GO:0005524">
    <property type="term" value="F:ATP binding"/>
    <property type="evidence" value="ECO:0007669"/>
    <property type="project" value="UniProtKB-UniRule"/>
</dbReference>
<dbReference type="STRING" id="158607.A0A2P5IFN9"/>
<dbReference type="EC" id="2.7.1.137" evidence="7"/>